<organism evidence="1 2">
    <name type="scientific">Octopus vulgaris</name>
    <name type="common">Common octopus</name>
    <dbReference type="NCBI Taxonomy" id="6645"/>
    <lineage>
        <taxon>Eukaryota</taxon>
        <taxon>Metazoa</taxon>
        <taxon>Spiralia</taxon>
        <taxon>Lophotrochozoa</taxon>
        <taxon>Mollusca</taxon>
        <taxon>Cephalopoda</taxon>
        <taxon>Coleoidea</taxon>
        <taxon>Octopodiformes</taxon>
        <taxon>Octopoda</taxon>
        <taxon>Incirrata</taxon>
        <taxon>Octopodidae</taxon>
        <taxon>Octopus</taxon>
    </lineage>
</organism>
<gene>
    <name evidence="1" type="ORF">OCTVUL_1B024258</name>
</gene>
<protein>
    <submittedName>
        <fullName evidence="1">Uncharacterized protein</fullName>
    </submittedName>
</protein>
<evidence type="ECO:0000313" key="1">
    <source>
        <dbReference type="EMBL" id="CAI9716830.1"/>
    </source>
</evidence>
<evidence type="ECO:0000313" key="2">
    <source>
        <dbReference type="Proteomes" id="UP001162480"/>
    </source>
</evidence>
<sequence>MGKSPLPSSKRWHKIFFSDATHSLLLSSPQPENNYNQSSESLVPTAELPIANNILINEFESSDDLL</sequence>
<dbReference type="Proteomes" id="UP001162480">
    <property type="component" value="Chromosome 2"/>
</dbReference>
<reference evidence="1" key="1">
    <citation type="submission" date="2023-08" db="EMBL/GenBank/DDBJ databases">
        <authorList>
            <person name="Alioto T."/>
            <person name="Alioto T."/>
            <person name="Gomez Garrido J."/>
        </authorList>
    </citation>
    <scope>NUCLEOTIDE SEQUENCE</scope>
</reference>
<proteinExistence type="predicted"/>
<name>A0AA36AII5_OCTVU</name>
<keyword evidence="2" id="KW-1185">Reference proteome</keyword>
<dbReference type="EMBL" id="OX597815">
    <property type="protein sequence ID" value="CAI9716830.1"/>
    <property type="molecule type" value="Genomic_DNA"/>
</dbReference>
<accession>A0AA36AII5</accession>
<dbReference type="AlphaFoldDB" id="A0AA36AII5"/>